<dbReference type="Proteomes" id="UP000006462">
    <property type="component" value="Unassembled WGS sequence"/>
</dbReference>
<keyword evidence="1" id="KW-0175">Coiled coil</keyword>
<dbReference type="RefSeq" id="WP_009165889.1">
    <property type="nucleotide sequence ID" value="NZ_ADFP01000123.1"/>
</dbReference>
<feature type="coiled-coil region" evidence="1">
    <location>
        <begin position="54"/>
        <end position="88"/>
    </location>
</feature>
<evidence type="ECO:0000313" key="3">
    <source>
        <dbReference type="EMBL" id="EFB89715.1"/>
    </source>
</evidence>
<feature type="non-terminal residue" evidence="3">
    <location>
        <position position="1"/>
    </location>
</feature>
<keyword evidence="4" id="KW-1185">Reference proteome</keyword>
<evidence type="ECO:0000313" key="4">
    <source>
        <dbReference type="Proteomes" id="UP000006462"/>
    </source>
</evidence>
<name>A0ABM9ZS16_9BACT</name>
<organism evidence="3 4">
    <name type="scientific">Pyramidobacter piscolens W5455</name>
    <dbReference type="NCBI Taxonomy" id="352165"/>
    <lineage>
        <taxon>Bacteria</taxon>
        <taxon>Thermotogati</taxon>
        <taxon>Synergistota</taxon>
        <taxon>Synergistia</taxon>
        <taxon>Synergistales</taxon>
        <taxon>Dethiosulfovibrionaceae</taxon>
        <taxon>Pyramidobacter</taxon>
    </lineage>
</organism>
<comment type="caution">
    <text evidence="3">The sequence shown here is derived from an EMBL/GenBank/DDBJ whole genome shotgun (WGS) entry which is preliminary data.</text>
</comment>
<sequence>GGAGGIAGLIGGGIAGASKSWGVNDFRNLTFHVGGTIDDPKIGSFKVNGKTWDAQEAQQENAKVTDVKAQAKNAVEKAKEDAVNKLTEKLIGGKSGAGDTSGKNSVKDQLNKELEKGLNSLFGK</sequence>
<proteinExistence type="predicted"/>
<reference evidence="3 4" key="1">
    <citation type="submission" date="2009-12" db="EMBL/GenBank/DDBJ databases">
        <authorList>
            <person name="Shrivastava S."/>
            <person name="Madupu R."/>
            <person name="Durkin A.S."/>
            <person name="Torralba M."/>
            <person name="Methe B."/>
            <person name="Sutton G.G."/>
            <person name="Strausberg R.L."/>
            <person name="Nelson K.E."/>
        </authorList>
    </citation>
    <scope>NUCLEOTIDE SEQUENCE [LARGE SCALE GENOMIC DNA]</scope>
    <source>
        <strain evidence="3 4">W5455</strain>
    </source>
</reference>
<gene>
    <name evidence="3" type="ORF">HMPREF7215_2453</name>
</gene>
<evidence type="ECO:0000256" key="1">
    <source>
        <dbReference type="SAM" id="Coils"/>
    </source>
</evidence>
<accession>A0ABM9ZS16</accession>
<feature type="region of interest" description="Disordered" evidence="2">
    <location>
        <begin position="91"/>
        <end position="110"/>
    </location>
</feature>
<dbReference type="EMBL" id="ADFP01000123">
    <property type="protein sequence ID" value="EFB89715.1"/>
    <property type="molecule type" value="Genomic_DNA"/>
</dbReference>
<evidence type="ECO:0000256" key="2">
    <source>
        <dbReference type="SAM" id="MobiDB-lite"/>
    </source>
</evidence>
<protein>
    <submittedName>
        <fullName evidence="3">Uncharacterized protein</fullName>
    </submittedName>
</protein>